<dbReference type="SUPFAM" id="SSF51658">
    <property type="entry name" value="Xylose isomerase-like"/>
    <property type="match status" value="1"/>
</dbReference>
<dbReference type="InterPro" id="IPR050312">
    <property type="entry name" value="IolE/XylAMocC-like"/>
</dbReference>
<dbReference type="GO" id="GO:0016853">
    <property type="term" value="F:isomerase activity"/>
    <property type="evidence" value="ECO:0007669"/>
    <property type="project" value="UniProtKB-KW"/>
</dbReference>
<dbReference type="RefSeq" id="WP_167638629.1">
    <property type="nucleotide sequence ID" value="NZ_JAATOP010000008.1"/>
</dbReference>
<evidence type="ECO:0000313" key="3">
    <source>
        <dbReference type="Proteomes" id="UP000709466"/>
    </source>
</evidence>
<keyword evidence="3" id="KW-1185">Reference proteome</keyword>
<dbReference type="Gene3D" id="3.20.20.150">
    <property type="entry name" value="Divalent-metal-dependent TIM barrel enzymes"/>
    <property type="match status" value="1"/>
</dbReference>
<dbReference type="Proteomes" id="UP000709466">
    <property type="component" value="Unassembled WGS sequence"/>
</dbReference>
<name>A0ABX0W2X3_9RHOB</name>
<dbReference type="InterPro" id="IPR013022">
    <property type="entry name" value="Xyl_isomerase-like_TIM-brl"/>
</dbReference>
<gene>
    <name evidence="2" type="ORF">HCZ30_12485</name>
</gene>
<dbReference type="PANTHER" id="PTHR12110">
    <property type="entry name" value="HYDROXYPYRUVATE ISOMERASE"/>
    <property type="match status" value="1"/>
</dbReference>
<keyword evidence="2" id="KW-0413">Isomerase</keyword>
<evidence type="ECO:0000259" key="1">
    <source>
        <dbReference type="Pfam" id="PF01261"/>
    </source>
</evidence>
<dbReference type="Pfam" id="PF01261">
    <property type="entry name" value="AP_endonuc_2"/>
    <property type="match status" value="1"/>
</dbReference>
<sequence>MPGISYQMYCSRDHGIEETLKMLAEAGYDAVEGYGPMYEDLDATKAMLDANGLSMPTGHFAIEVAEDTAKTLEICEKLGIKTVIVPFIMPDDRPTDSAGWAAFGERLAAAGKPIVDAGLKFGWHNHDFEFDAQSDGKLPLDLIMDGGDVVGLELDLGWTIRAGKDPVEWINKYADRLVAVHIKDRAPEGENTQYDGWADVGDGTVDWAPIHAALQSAGVDRYVIENDHPADHAVFAKRSLDAVKKF</sequence>
<dbReference type="InterPro" id="IPR036237">
    <property type="entry name" value="Xyl_isomerase-like_sf"/>
</dbReference>
<protein>
    <submittedName>
        <fullName evidence="2">Sugar phosphate isomerase/epimerase</fullName>
    </submittedName>
</protein>
<accession>A0ABX0W2X3</accession>
<dbReference type="EMBL" id="JAATOP010000008">
    <property type="protein sequence ID" value="NIY73243.1"/>
    <property type="molecule type" value="Genomic_DNA"/>
</dbReference>
<evidence type="ECO:0000313" key="2">
    <source>
        <dbReference type="EMBL" id="NIY73243.1"/>
    </source>
</evidence>
<comment type="caution">
    <text evidence="2">The sequence shown here is derived from an EMBL/GenBank/DDBJ whole genome shotgun (WGS) entry which is preliminary data.</text>
</comment>
<dbReference type="PANTHER" id="PTHR12110:SF41">
    <property type="entry name" value="INOSOSE DEHYDRATASE"/>
    <property type="match status" value="1"/>
</dbReference>
<proteinExistence type="predicted"/>
<reference evidence="2 3" key="1">
    <citation type="submission" date="2020-03" db="EMBL/GenBank/DDBJ databases">
        <title>Bacterial isolates of synthetic phycosphere.</title>
        <authorList>
            <person name="Fu H."/>
            <person name="Moran M.A."/>
        </authorList>
    </citation>
    <scope>NUCLEOTIDE SEQUENCE [LARGE SCALE GENOMIC DNA]</scope>
    <source>
        <strain evidence="2 3">HF1</strain>
    </source>
</reference>
<feature type="domain" description="Xylose isomerase-like TIM barrel" evidence="1">
    <location>
        <begin position="21"/>
        <end position="225"/>
    </location>
</feature>
<organism evidence="2 3">
    <name type="scientific">Marivivens donghaensis</name>
    <dbReference type="NCBI Taxonomy" id="1699413"/>
    <lineage>
        <taxon>Bacteria</taxon>
        <taxon>Pseudomonadati</taxon>
        <taxon>Pseudomonadota</taxon>
        <taxon>Alphaproteobacteria</taxon>
        <taxon>Rhodobacterales</taxon>
        <taxon>Paracoccaceae</taxon>
        <taxon>Marivivens group</taxon>
        <taxon>Marivivens</taxon>
    </lineage>
</organism>